<dbReference type="SMART" id="SM00052">
    <property type="entry name" value="EAL"/>
    <property type="match status" value="1"/>
</dbReference>
<dbReference type="InterPro" id="IPR035919">
    <property type="entry name" value="EAL_sf"/>
</dbReference>
<keyword evidence="4" id="KW-0808">Transferase</keyword>
<keyword evidence="1" id="KW-0812">Transmembrane</keyword>
<dbReference type="EMBL" id="JAVRIE010000002">
    <property type="protein sequence ID" value="MDT0582331.1"/>
    <property type="molecule type" value="Genomic_DNA"/>
</dbReference>
<dbReference type="InterPro" id="IPR000160">
    <property type="entry name" value="GGDEF_dom"/>
</dbReference>
<dbReference type="SUPFAM" id="SSF141868">
    <property type="entry name" value="EAL domain-like"/>
    <property type="match status" value="1"/>
</dbReference>
<evidence type="ECO:0000256" key="1">
    <source>
        <dbReference type="SAM" id="Phobius"/>
    </source>
</evidence>
<comment type="caution">
    <text evidence="4">The sequence shown here is derived from an EMBL/GenBank/DDBJ whole genome shotgun (WGS) entry which is preliminary data.</text>
</comment>
<dbReference type="EC" id="2.7.7.65" evidence="4"/>
<feature type="domain" description="EAL" evidence="2">
    <location>
        <begin position="543"/>
        <end position="797"/>
    </location>
</feature>
<dbReference type="PROSITE" id="PS50883">
    <property type="entry name" value="EAL"/>
    <property type="match status" value="1"/>
</dbReference>
<dbReference type="SUPFAM" id="SSF55073">
    <property type="entry name" value="Nucleotide cyclase"/>
    <property type="match status" value="1"/>
</dbReference>
<dbReference type="SMART" id="SM00267">
    <property type="entry name" value="GGDEF"/>
    <property type="match status" value="1"/>
</dbReference>
<proteinExistence type="predicted"/>
<evidence type="ECO:0000313" key="5">
    <source>
        <dbReference type="Proteomes" id="UP001249020"/>
    </source>
</evidence>
<dbReference type="InterPro" id="IPR050706">
    <property type="entry name" value="Cyclic-di-GMP_PDE-like"/>
</dbReference>
<dbReference type="InterPro" id="IPR001633">
    <property type="entry name" value="EAL_dom"/>
</dbReference>
<evidence type="ECO:0000313" key="4">
    <source>
        <dbReference type="EMBL" id="MDT0582331.1"/>
    </source>
</evidence>
<keyword evidence="1" id="KW-1133">Transmembrane helix</keyword>
<protein>
    <submittedName>
        <fullName evidence="4">Bifunctional diguanylate cyclase/phosphodiesterase</fullName>
        <ecNumber evidence="4">2.7.7.65</ecNumber>
        <ecNumber evidence="4">3.1.4.52</ecNumber>
    </submittedName>
</protein>
<evidence type="ECO:0000259" key="3">
    <source>
        <dbReference type="PROSITE" id="PS50887"/>
    </source>
</evidence>
<dbReference type="Proteomes" id="UP001249020">
    <property type="component" value="Unassembled WGS sequence"/>
</dbReference>
<organism evidence="4 5">
    <name type="scientific">Brumicola blandensis</name>
    <dbReference type="NCBI Taxonomy" id="3075611"/>
    <lineage>
        <taxon>Bacteria</taxon>
        <taxon>Pseudomonadati</taxon>
        <taxon>Pseudomonadota</taxon>
        <taxon>Gammaproteobacteria</taxon>
        <taxon>Alteromonadales</taxon>
        <taxon>Alteromonadaceae</taxon>
        <taxon>Brumicola</taxon>
    </lineage>
</organism>
<reference evidence="4 5" key="1">
    <citation type="submission" date="2023-09" db="EMBL/GenBank/DDBJ databases">
        <authorList>
            <person name="Rey-Velasco X."/>
        </authorList>
    </citation>
    <scope>NUCLEOTIDE SEQUENCE [LARGE SCALE GENOMIC DNA]</scope>
    <source>
        <strain evidence="4 5">W409</strain>
    </source>
</reference>
<keyword evidence="4" id="KW-0378">Hydrolase</keyword>
<dbReference type="Gene3D" id="3.20.20.450">
    <property type="entry name" value="EAL domain"/>
    <property type="match status" value="1"/>
</dbReference>
<dbReference type="RefSeq" id="WP_311361095.1">
    <property type="nucleotide sequence ID" value="NZ_JAVRIE010000002.1"/>
</dbReference>
<accession>A0AAW8QZ80</accession>
<sequence>MIRIRGLLSKTLLLVTIVAIVSLAASYGFVTAQQSKRFEAQIEEVQYGHLRVSHLLFDQQLEELRLHAEELISLSTLSRKTPEEGKLYFQEIWSRLQTSYSLSSLSLSDGDTRYQFGSFPSKYIESMQKETIRTGNAQSAIICHLECELSTSVPITFNHSTWTLTLIADLAQSVEFLNLITGSNVGILAPSEAPVTSETSLKRYITEIITGAGELEPLLNTDLSESQFEQLENSGLRLSVNNSEYFVWFEQIDSIAYPFNVMFIREISDLINQQTAQKQQVILIFVTVTLGILLTLITFSIIPISQINKLRRAISLIASKEYNTARYRLGQRKDRRFNDELYDLEDEFRNAIDMLESYEHELDVSQKRLVRQATIDSTTGLYTRNVLVDDLQVIGKKNTAHNVAIFFLDLDGFKPVNDNLGHEAGDIMLKKIGYRLKGVSNKFIKVYRIGGDEFVICYTNYDAKDALLEMAESVVQLFAAPFHIYETNITISASIGIATQDASSIDADKLLRYGDIAMYQAKEEGKNRFKFFDESMEEKAQLRFTIKNDFANSLAENQLFLVYQPIVDSSSRKVTKLEALCRWQHPELGFIPPPTFIDVLEESENMNRLFEWIVQSVIREVAFLDEIQRDDIIISVNLSSSQLVNDRAIEFLKEELERCRINPNRIELEITETTLITNFQQAKFWIEYATDLGFRVAIDDFGAGYSSLSYLTAFNYNTVKLDRSLLDKIDVDERQQRIVGSLTQMIHSLSVPIVAEGAETEAQFEELRKLGCDYIQGYLISKPIKHDDLVIFLQNESDRA</sequence>
<dbReference type="Pfam" id="PF00990">
    <property type="entry name" value="GGDEF"/>
    <property type="match status" value="1"/>
</dbReference>
<dbReference type="AlphaFoldDB" id="A0AAW8QZ80"/>
<dbReference type="PROSITE" id="PS50887">
    <property type="entry name" value="GGDEF"/>
    <property type="match status" value="1"/>
</dbReference>
<gene>
    <name evidence="4" type="ORF">RM544_07255</name>
</gene>
<dbReference type="NCBIfam" id="TIGR00254">
    <property type="entry name" value="GGDEF"/>
    <property type="match status" value="1"/>
</dbReference>
<feature type="domain" description="GGDEF" evidence="3">
    <location>
        <begin position="401"/>
        <end position="534"/>
    </location>
</feature>
<name>A0AAW8QZ80_9ALTE</name>
<evidence type="ECO:0000259" key="2">
    <source>
        <dbReference type="PROSITE" id="PS50883"/>
    </source>
</evidence>
<keyword evidence="5" id="KW-1185">Reference proteome</keyword>
<feature type="transmembrane region" description="Helical" evidence="1">
    <location>
        <begin position="281"/>
        <end position="302"/>
    </location>
</feature>
<dbReference type="EC" id="3.1.4.52" evidence="4"/>
<keyword evidence="4" id="KW-0548">Nucleotidyltransferase</keyword>
<dbReference type="PANTHER" id="PTHR33121:SF79">
    <property type="entry name" value="CYCLIC DI-GMP PHOSPHODIESTERASE PDED-RELATED"/>
    <property type="match status" value="1"/>
</dbReference>
<dbReference type="Pfam" id="PF00563">
    <property type="entry name" value="EAL"/>
    <property type="match status" value="1"/>
</dbReference>
<dbReference type="GO" id="GO:0052621">
    <property type="term" value="F:diguanylate cyclase activity"/>
    <property type="evidence" value="ECO:0007669"/>
    <property type="project" value="UniProtKB-EC"/>
</dbReference>
<dbReference type="CDD" id="cd01949">
    <property type="entry name" value="GGDEF"/>
    <property type="match status" value="1"/>
</dbReference>
<dbReference type="CDD" id="cd01948">
    <property type="entry name" value="EAL"/>
    <property type="match status" value="1"/>
</dbReference>
<dbReference type="InterPro" id="IPR029787">
    <property type="entry name" value="Nucleotide_cyclase"/>
</dbReference>
<dbReference type="GO" id="GO:0071111">
    <property type="term" value="F:cyclic-guanylate-specific phosphodiesterase activity"/>
    <property type="evidence" value="ECO:0007669"/>
    <property type="project" value="UniProtKB-EC"/>
</dbReference>
<dbReference type="Gene3D" id="3.30.70.270">
    <property type="match status" value="1"/>
</dbReference>
<dbReference type="InterPro" id="IPR043128">
    <property type="entry name" value="Rev_trsase/Diguanyl_cyclase"/>
</dbReference>
<dbReference type="PANTHER" id="PTHR33121">
    <property type="entry name" value="CYCLIC DI-GMP PHOSPHODIESTERASE PDEF"/>
    <property type="match status" value="1"/>
</dbReference>
<keyword evidence="1" id="KW-0472">Membrane</keyword>